<dbReference type="EMBL" id="JADJZA010000008">
    <property type="protein sequence ID" value="MBK9297995.1"/>
    <property type="molecule type" value="Genomic_DNA"/>
</dbReference>
<accession>A0A936NCW4</accession>
<reference evidence="2 3" key="1">
    <citation type="submission" date="2020-10" db="EMBL/GenBank/DDBJ databases">
        <title>Connecting structure to function with the recovery of over 1000 high-quality activated sludge metagenome-assembled genomes encoding full-length rRNA genes using long-read sequencing.</title>
        <authorList>
            <person name="Singleton C.M."/>
            <person name="Petriglieri F."/>
            <person name="Kristensen J.M."/>
            <person name="Kirkegaard R.H."/>
            <person name="Michaelsen T.Y."/>
            <person name="Andersen M.H."/>
            <person name="Karst S.M."/>
            <person name="Dueholm M.S."/>
            <person name="Nielsen P.H."/>
            <person name="Albertsen M."/>
        </authorList>
    </citation>
    <scope>NUCLEOTIDE SEQUENCE [LARGE SCALE GENOMIC DNA]</scope>
    <source>
        <strain evidence="2">Lyne_18-Q3-R50-59_MAXAC.006</strain>
    </source>
</reference>
<evidence type="ECO:0000313" key="2">
    <source>
        <dbReference type="EMBL" id="MBK9297995.1"/>
    </source>
</evidence>
<comment type="caution">
    <text evidence="2">The sequence shown here is derived from an EMBL/GenBank/DDBJ whole genome shotgun (WGS) entry which is preliminary data.</text>
</comment>
<evidence type="ECO:0000256" key="1">
    <source>
        <dbReference type="SAM" id="MobiDB-lite"/>
    </source>
</evidence>
<feature type="compositionally biased region" description="Basic residues" evidence="1">
    <location>
        <begin position="110"/>
        <end position="119"/>
    </location>
</feature>
<name>A0A936NCW4_9ACTN</name>
<sequence>MLAHVSDPSIDYLIVHKVDRLAAADPATSPSTWRSSCRGAAGVVFENIDGAPSGMLLRHRSSIAEFYSRNLASGHQEIGPESQSWWDDQRRPLWLWQMSEGGQRPGSPSGRHRPAALGR</sequence>
<proteinExistence type="predicted"/>
<organism evidence="2 3">
    <name type="scientific">Candidatus Neomicrothrix subdominans</name>
    <dbReference type="NCBI Taxonomy" id="2954438"/>
    <lineage>
        <taxon>Bacteria</taxon>
        <taxon>Bacillati</taxon>
        <taxon>Actinomycetota</taxon>
        <taxon>Acidimicrobiia</taxon>
        <taxon>Acidimicrobiales</taxon>
        <taxon>Microthrixaceae</taxon>
        <taxon>Candidatus Neomicrothrix</taxon>
    </lineage>
</organism>
<feature type="region of interest" description="Disordered" evidence="1">
    <location>
        <begin position="97"/>
        <end position="119"/>
    </location>
</feature>
<dbReference type="AlphaFoldDB" id="A0A936NCW4"/>
<protein>
    <submittedName>
        <fullName evidence="2">Uncharacterized protein</fullName>
    </submittedName>
</protein>
<gene>
    <name evidence="2" type="ORF">IPN02_14410</name>
</gene>
<dbReference type="Proteomes" id="UP000727993">
    <property type="component" value="Unassembled WGS sequence"/>
</dbReference>
<evidence type="ECO:0000313" key="3">
    <source>
        <dbReference type="Proteomes" id="UP000727993"/>
    </source>
</evidence>